<dbReference type="Proteomes" id="UP000501727">
    <property type="component" value="Chromosome"/>
</dbReference>
<evidence type="ECO:0000313" key="2">
    <source>
        <dbReference type="Proteomes" id="UP000501727"/>
    </source>
</evidence>
<evidence type="ECO:0000313" key="1">
    <source>
        <dbReference type="EMBL" id="BCA89822.1"/>
    </source>
</evidence>
<accession>A0A6F8SP18</accession>
<sequence>MKSQQGVRFRQWATCVLKEYAVKGFALDDRRLKDGRSRYFRELLQRVRDIRSSERNLYQQVTDIYATAIDYDPKSSMMRTFFATVQNKLHYAVHERTAAEVIYDRVDRDKPLVGMTTFDGDYLTKADVCIAKNYLTEKELQTLNLLVARFLDYAELQALEERAMTMAEWVEELDREIVNSRRALLEGHRAISHKQAIEKAEKEFEAYQRCRFR</sequence>
<keyword evidence="2" id="KW-1185">Reference proteome</keyword>
<dbReference type="EMBL" id="AP022829">
    <property type="protein sequence ID" value="BCA89822.1"/>
    <property type="molecule type" value="Genomic_DNA"/>
</dbReference>
<gene>
    <name evidence="1" type="ORF">ADCFC_23190</name>
</gene>
<protein>
    <recommendedName>
        <fullName evidence="3">Virulence RhuM family protein</fullName>
    </recommendedName>
</protein>
<reference evidence="2" key="1">
    <citation type="journal article" date="2020" name="Microbiol. Resour. Announc.">
        <title>Complete Genome Sequence of Adlercreutzia sp. Strain 8CFCBH1, a Potent Producer of Equol, Isolated from Healthy Japanese Feces.</title>
        <authorList>
            <person name="Ogata Y."/>
            <person name="Sakamoto M."/>
            <person name="Ohkuma M."/>
            <person name="Hattori M."/>
            <person name="Suda W."/>
        </authorList>
    </citation>
    <scope>NUCLEOTIDE SEQUENCE [LARGE SCALE GENOMIC DNA]</scope>
    <source>
        <strain evidence="2">8CFCBH1</strain>
    </source>
</reference>
<dbReference type="AlphaFoldDB" id="A0A6F8SP18"/>
<dbReference type="KEGG" id="ahat:ADCFC_24410"/>
<evidence type="ECO:0008006" key="3">
    <source>
        <dbReference type="Google" id="ProtNLM"/>
    </source>
</evidence>
<dbReference type="PANTHER" id="PTHR35810">
    <property type="entry name" value="CYTOPLASMIC PROTEIN-RELATED"/>
    <property type="match status" value="1"/>
</dbReference>
<dbReference type="InterPro" id="IPR011204">
    <property type="entry name" value="Virulence_RhuM-like"/>
</dbReference>
<organism evidence="1 2">
    <name type="scientific">Adlercreutzia hattorii</name>
    <dbReference type="NCBI Taxonomy" id="2707299"/>
    <lineage>
        <taxon>Bacteria</taxon>
        <taxon>Bacillati</taxon>
        <taxon>Actinomycetota</taxon>
        <taxon>Coriobacteriia</taxon>
        <taxon>Eggerthellales</taxon>
        <taxon>Eggerthellaceae</taxon>
        <taxon>Adlercreutzia</taxon>
    </lineage>
</organism>
<dbReference type="PANTHER" id="PTHR35810:SF1">
    <property type="entry name" value="CYTOPLASMIC PROTEIN"/>
    <property type="match status" value="1"/>
</dbReference>
<name>A0A6F8SP18_9ACTN</name>
<proteinExistence type="predicted"/>
<reference evidence="2" key="2">
    <citation type="submission" date="2020-03" db="EMBL/GenBank/DDBJ databases">
        <title>Complete Genome Sequence of Adlercreutzia sp. strain 8CFCBH1 Producing Equol, Isolated from Healthy Japanese Feces.</title>
        <authorList>
            <person name="Ogata Y."/>
            <person name="Sakamoto M."/>
            <person name="Ohkuma M."/>
            <person name="Hattori M."/>
            <person name="Suda W."/>
        </authorList>
    </citation>
    <scope>NUCLEOTIDE SEQUENCE [LARGE SCALE GENOMIC DNA]</scope>
    <source>
        <strain evidence="2">8CFCBH1</strain>
    </source>
</reference>
<dbReference type="Pfam" id="PF13310">
    <property type="entry name" value="Virulence_RhuM"/>
    <property type="match status" value="1"/>
</dbReference>